<evidence type="ECO:0000313" key="2">
    <source>
        <dbReference type="Proteomes" id="UP000595446"/>
    </source>
</evidence>
<accession>A0A7R7GV00</accession>
<evidence type="ECO:0000313" key="1">
    <source>
        <dbReference type="EMBL" id="BCO36324.1"/>
    </source>
</evidence>
<sequence length="57" mass="6095">MVQLLCDSVARCSGRKNKTNALEALVIAGFTRPQHSSAGLLPPVEYEKITAIQPEAA</sequence>
<dbReference type="EMBL" id="AP024237">
    <property type="protein sequence ID" value="BCO36324.1"/>
    <property type="molecule type" value="Genomic_DNA"/>
</dbReference>
<organism evidence="1 2">
    <name type="scientific">Mycobacterium heckeshornense</name>
    <dbReference type="NCBI Taxonomy" id="110505"/>
    <lineage>
        <taxon>Bacteria</taxon>
        <taxon>Bacillati</taxon>
        <taxon>Actinomycetota</taxon>
        <taxon>Actinomycetes</taxon>
        <taxon>Mycobacteriales</taxon>
        <taxon>Mycobacteriaceae</taxon>
        <taxon>Mycobacterium</taxon>
    </lineage>
</organism>
<protein>
    <submittedName>
        <fullName evidence="1">Uncharacterized protein</fullName>
    </submittedName>
</protein>
<gene>
    <name evidence="1" type="ORF">MHEC_27570</name>
</gene>
<dbReference type="Proteomes" id="UP000595446">
    <property type="component" value="Chromosome"/>
</dbReference>
<dbReference type="AlphaFoldDB" id="A0A7R7GV00"/>
<keyword evidence="2" id="KW-1185">Reference proteome</keyword>
<name>A0A7R7GV00_9MYCO</name>
<proteinExistence type="predicted"/>
<reference evidence="1 2" key="1">
    <citation type="submission" date="2020-12" db="EMBL/GenBank/DDBJ databases">
        <title>Complete genome sequence of Mycobacterium heckeshornense JCM 15655T, closely related to a pathogenic non-tuberculous mycobacterial species Mycobacterium xenopi.</title>
        <authorList>
            <person name="Yoshida M."/>
            <person name="Fukano H."/>
            <person name="Asakura T."/>
            <person name="Suzuki M."/>
            <person name="Hoshino Y."/>
        </authorList>
    </citation>
    <scope>NUCLEOTIDE SEQUENCE [LARGE SCALE GENOMIC DNA]</scope>
    <source>
        <strain evidence="1 2">JCM 15655</strain>
    </source>
</reference>